<gene>
    <name evidence="3" type="ORF">SAMN05216412_103219</name>
</gene>
<dbReference type="EMBL" id="FOHI01000003">
    <property type="protein sequence ID" value="SET12799.1"/>
    <property type="molecule type" value="Genomic_DNA"/>
</dbReference>
<dbReference type="InterPro" id="IPR051619">
    <property type="entry name" value="TypeII_TA_RNase_PINc/VapC"/>
</dbReference>
<evidence type="ECO:0000313" key="3">
    <source>
        <dbReference type="EMBL" id="SET12799.1"/>
    </source>
</evidence>
<keyword evidence="1" id="KW-0460">Magnesium</keyword>
<dbReference type="AlphaFoldDB" id="A0A1I0C1Q0"/>
<dbReference type="SUPFAM" id="SSF88723">
    <property type="entry name" value="PIN domain-like"/>
    <property type="match status" value="1"/>
</dbReference>
<dbReference type="Proteomes" id="UP000183339">
    <property type="component" value="Unassembled WGS sequence"/>
</dbReference>
<dbReference type="RefSeq" id="WP_074706250.1">
    <property type="nucleotide sequence ID" value="NZ_FOHI01000003.1"/>
</dbReference>
<dbReference type="OrthoDB" id="328160at2"/>
<dbReference type="InterPro" id="IPR029060">
    <property type="entry name" value="PIN-like_dom_sf"/>
</dbReference>
<accession>A0A1I0C1Q0</accession>
<dbReference type="CDD" id="cd09873">
    <property type="entry name" value="PIN_Pae0151-like"/>
    <property type="match status" value="1"/>
</dbReference>
<dbReference type="Pfam" id="PF01850">
    <property type="entry name" value="PIN"/>
    <property type="match status" value="1"/>
</dbReference>
<dbReference type="InterPro" id="IPR002716">
    <property type="entry name" value="PIN_dom"/>
</dbReference>
<evidence type="ECO:0000313" key="4">
    <source>
        <dbReference type="Proteomes" id="UP000183339"/>
    </source>
</evidence>
<dbReference type="PANTHER" id="PTHR35901">
    <property type="entry name" value="RIBONUCLEASE VAPC3"/>
    <property type="match status" value="1"/>
</dbReference>
<dbReference type="InterPro" id="IPR044153">
    <property type="entry name" value="PIN_Pae0151-like"/>
</dbReference>
<feature type="domain" description="PIN" evidence="2">
    <location>
        <begin position="4"/>
        <end position="126"/>
    </location>
</feature>
<evidence type="ECO:0000259" key="2">
    <source>
        <dbReference type="Pfam" id="PF01850"/>
    </source>
</evidence>
<sequence>MSLVLDSSVALTWCFEDEHTSTTLDLLDQIVETGAMAPSLWPLEILNGLAMAERRGRLDATRRHQLAGFLRDLPINLDPETASQSWTATALLAERYRLTLYDAAYLELAQRLDLPLATLDQELRVAGGALGLTLLGD</sequence>
<protein>
    <submittedName>
        <fullName evidence="3">Predicted nucleic acid-binding protein, contains PIN domain</fullName>
    </submittedName>
</protein>
<organism evidence="3 4">
    <name type="scientific">Nitrosospira multiformis</name>
    <dbReference type="NCBI Taxonomy" id="1231"/>
    <lineage>
        <taxon>Bacteria</taxon>
        <taxon>Pseudomonadati</taxon>
        <taxon>Pseudomonadota</taxon>
        <taxon>Betaproteobacteria</taxon>
        <taxon>Nitrosomonadales</taxon>
        <taxon>Nitrosomonadaceae</taxon>
        <taxon>Nitrosospira</taxon>
    </lineage>
</organism>
<name>A0A1I0C1Q0_9PROT</name>
<proteinExistence type="predicted"/>
<dbReference type="Gene3D" id="3.40.50.1010">
    <property type="entry name" value="5'-nuclease"/>
    <property type="match status" value="1"/>
</dbReference>
<dbReference type="PANTHER" id="PTHR35901:SF1">
    <property type="entry name" value="EXONUCLEASE VAPC9"/>
    <property type="match status" value="1"/>
</dbReference>
<reference evidence="3 4" key="1">
    <citation type="submission" date="2016-10" db="EMBL/GenBank/DDBJ databases">
        <authorList>
            <person name="de Groot N.N."/>
        </authorList>
    </citation>
    <scope>NUCLEOTIDE SEQUENCE [LARGE SCALE GENOMIC DNA]</scope>
    <source>
        <strain evidence="3 4">Nl7</strain>
    </source>
</reference>
<evidence type="ECO:0000256" key="1">
    <source>
        <dbReference type="ARBA" id="ARBA00022842"/>
    </source>
</evidence>